<dbReference type="FunFam" id="3.20.20.80:FF:000020">
    <property type="entry name" value="Beta-glucosidase 12"/>
    <property type="match status" value="1"/>
</dbReference>
<dbReference type="PANTHER" id="PTHR10353:SF318">
    <property type="entry name" value="BETA-GLUCOSIDASE 31-RELATED"/>
    <property type="match status" value="1"/>
</dbReference>
<dbReference type="PANTHER" id="PTHR10353">
    <property type="entry name" value="GLYCOSYL HYDROLASE"/>
    <property type="match status" value="1"/>
</dbReference>
<evidence type="ECO:0000313" key="9">
    <source>
        <dbReference type="Proteomes" id="UP001161247"/>
    </source>
</evidence>
<keyword evidence="3 6" id="KW-0326">Glycosidase</keyword>
<dbReference type="EMBL" id="OX459121">
    <property type="protein sequence ID" value="CAI9103191.1"/>
    <property type="molecule type" value="Genomic_DNA"/>
</dbReference>
<dbReference type="GO" id="GO:0008422">
    <property type="term" value="F:beta-glucosidase activity"/>
    <property type="evidence" value="ECO:0007669"/>
    <property type="project" value="TreeGrafter"/>
</dbReference>
<dbReference type="AlphaFoldDB" id="A0AAV1D7C1"/>
<evidence type="ECO:0000256" key="1">
    <source>
        <dbReference type="ARBA" id="ARBA00010838"/>
    </source>
</evidence>
<evidence type="ECO:0000256" key="4">
    <source>
        <dbReference type="PROSITE-ProRule" id="PRU10055"/>
    </source>
</evidence>
<proteinExistence type="inferred from homology"/>
<keyword evidence="9" id="KW-1185">Reference proteome</keyword>
<name>A0AAV1D7C1_OLDCO</name>
<dbReference type="GO" id="GO:0005975">
    <property type="term" value="P:carbohydrate metabolic process"/>
    <property type="evidence" value="ECO:0007669"/>
    <property type="project" value="InterPro"/>
</dbReference>
<dbReference type="SUPFAM" id="SSF51445">
    <property type="entry name" value="(Trans)glycosidases"/>
    <property type="match status" value="1"/>
</dbReference>
<sequence length="519" mass="59024">MATFRELSLLVSLLILSNLFLSAKFVSSTTNHKPSNVSTEVKRSNFPPKFIFGAASSAYQYEGAAFEDGKGPSIWDTFTHKYPEKILDRSNGDVADDFYHRYKEDVKLMKFMNLNGFRFSISWARVLPGGKLSKGVNKAGIAFYNNLINDLLSKGIQPFVTLFHWDVPQALEDEYGGFLSPQIINDFRDFAELCFKEFGDRVKYWSTFNEPWSFSTGGYDSTSIIGTLAPGRCSAWLNKGCPAGNSAVEPYLVAHHILLSHATVAKLYRQKYKASQRGQIGIVLVTNWFIPFSNKTADVEAVDRALDFFLGWFLNPLTYGDYPRVMQRIIGKRLPKFSPQERISLRGSLDFVGLNYYTSNYVSNIVQSHIGSNISYSTDVRVNLTNERNGRLLGTPTGVSIFYDYPEGLKDLLVYTKNRYKNPVVYITENGIGDTGIKDVKDGVNDPQRIRFYRGHFRALYEAIKAGVNVKGFFAWTFIDTYEWGSGYTMRFGLNYVDFKNGLKRIPKRSALWLKRFLQ</sequence>
<protein>
    <submittedName>
        <fullName evidence="8">OLC1v1001638C2</fullName>
    </submittedName>
</protein>
<keyword evidence="7" id="KW-0732">Signal</keyword>
<dbReference type="GO" id="GO:0009821">
    <property type="term" value="P:alkaloid biosynthetic process"/>
    <property type="evidence" value="ECO:0007669"/>
    <property type="project" value="UniProtKB-ARBA"/>
</dbReference>
<evidence type="ECO:0000256" key="6">
    <source>
        <dbReference type="RuleBase" id="RU004468"/>
    </source>
</evidence>
<comment type="similarity">
    <text evidence="1 5">Belongs to the glycosyl hydrolase 1 family.</text>
</comment>
<dbReference type="InterPro" id="IPR033132">
    <property type="entry name" value="GH_1_N_CS"/>
</dbReference>
<organism evidence="8 9">
    <name type="scientific">Oldenlandia corymbosa var. corymbosa</name>
    <dbReference type="NCBI Taxonomy" id="529605"/>
    <lineage>
        <taxon>Eukaryota</taxon>
        <taxon>Viridiplantae</taxon>
        <taxon>Streptophyta</taxon>
        <taxon>Embryophyta</taxon>
        <taxon>Tracheophyta</taxon>
        <taxon>Spermatophyta</taxon>
        <taxon>Magnoliopsida</taxon>
        <taxon>eudicotyledons</taxon>
        <taxon>Gunneridae</taxon>
        <taxon>Pentapetalae</taxon>
        <taxon>asterids</taxon>
        <taxon>lamiids</taxon>
        <taxon>Gentianales</taxon>
        <taxon>Rubiaceae</taxon>
        <taxon>Rubioideae</taxon>
        <taxon>Spermacoceae</taxon>
        <taxon>Hedyotis-Oldenlandia complex</taxon>
        <taxon>Oldenlandia</taxon>
    </lineage>
</organism>
<dbReference type="PROSITE" id="PS00572">
    <property type="entry name" value="GLYCOSYL_HYDROL_F1_1"/>
    <property type="match status" value="1"/>
</dbReference>
<dbReference type="Pfam" id="PF00232">
    <property type="entry name" value="Glyco_hydro_1"/>
    <property type="match status" value="1"/>
</dbReference>
<evidence type="ECO:0000256" key="7">
    <source>
        <dbReference type="SAM" id="SignalP"/>
    </source>
</evidence>
<feature type="chain" id="PRO_5043965080" evidence="7">
    <location>
        <begin position="29"/>
        <end position="519"/>
    </location>
</feature>
<gene>
    <name evidence="8" type="ORF">OLC1_LOCUS12406</name>
</gene>
<feature type="active site" description="Nucleophile" evidence="4">
    <location>
        <position position="429"/>
    </location>
</feature>
<dbReference type="PROSITE" id="PS00653">
    <property type="entry name" value="GLYCOSYL_HYDROL_F1_2"/>
    <property type="match status" value="1"/>
</dbReference>
<evidence type="ECO:0000256" key="5">
    <source>
        <dbReference type="RuleBase" id="RU003690"/>
    </source>
</evidence>
<dbReference type="PRINTS" id="PR00131">
    <property type="entry name" value="GLHYDRLASE1"/>
</dbReference>
<feature type="signal peptide" evidence="7">
    <location>
        <begin position="1"/>
        <end position="28"/>
    </location>
</feature>
<reference evidence="8" key="1">
    <citation type="submission" date="2023-03" db="EMBL/GenBank/DDBJ databases">
        <authorList>
            <person name="Julca I."/>
        </authorList>
    </citation>
    <scope>NUCLEOTIDE SEQUENCE</scope>
</reference>
<evidence type="ECO:0000256" key="2">
    <source>
        <dbReference type="ARBA" id="ARBA00022801"/>
    </source>
</evidence>
<dbReference type="InterPro" id="IPR001360">
    <property type="entry name" value="Glyco_hydro_1"/>
</dbReference>
<dbReference type="InterPro" id="IPR017853">
    <property type="entry name" value="GH"/>
</dbReference>
<evidence type="ECO:0000313" key="8">
    <source>
        <dbReference type="EMBL" id="CAI9103191.1"/>
    </source>
</evidence>
<accession>A0AAV1D7C1</accession>
<dbReference type="InterPro" id="IPR018120">
    <property type="entry name" value="Glyco_hydro_1_AS"/>
</dbReference>
<dbReference type="Gene3D" id="3.20.20.80">
    <property type="entry name" value="Glycosidases"/>
    <property type="match status" value="1"/>
</dbReference>
<keyword evidence="2 6" id="KW-0378">Hydrolase</keyword>
<dbReference type="Proteomes" id="UP001161247">
    <property type="component" value="Chromosome 4"/>
</dbReference>
<evidence type="ECO:0000256" key="3">
    <source>
        <dbReference type="ARBA" id="ARBA00023295"/>
    </source>
</evidence>